<keyword evidence="3" id="KW-0732">Signal</keyword>
<dbReference type="Pfam" id="PF07980">
    <property type="entry name" value="SusD_RagB"/>
    <property type="match status" value="1"/>
</dbReference>
<evidence type="ECO:0000313" key="9">
    <source>
        <dbReference type="Proteomes" id="UP001501207"/>
    </source>
</evidence>
<keyword evidence="9" id="KW-1185">Reference proteome</keyword>
<accession>A0ABP8FNH0</accession>
<gene>
    <name evidence="8" type="ORF">GCM10023143_14700</name>
</gene>
<evidence type="ECO:0000259" key="7">
    <source>
        <dbReference type="Pfam" id="PF14322"/>
    </source>
</evidence>
<evidence type="ECO:0000256" key="1">
    <source>
        <dbReference type="ARBA" id="ARBA00004442"/>
    </source>
</evidence>
<dbReference type="Pfam" id="PF14322">
    <property type="entry name" value="SusD-like_3"/>
    <property type="match status" value="1"/>
</dbReference>
<dbReference type="InterPro" id="IPR012944">
    <property type="entry name" value="SusD_RagB_dom"/>
</dbReference>
<organism evidence="8 9">
    <name type="scientific">Compostibacter hankyongensis</name>
    <dbReference type="NCBI Taxonomy" id="1007089"/>
    <lineage>
        <taxon>Bacteria</taxon>
        <taxon>Pseudomonadati</taxon>
        <taxon>Bacteroidota</taxon>
        <taxon>Chitinophagia</taxon>
        <taxon>Chitinophagales</taxon>
        <taxon>Chitinophagaceae</taxon>
        <taxon>Compostibacter</taxon>
    </lineage>
</organism>
<feature type="domain" description="SusD-like N-terminal" evidence="7">
    <location>
        <begin position="67"/>
        <end position="223"/>
    </location>
</feature>
<name>A0ABP8FNH0_9BACT</name>
<dbReference type="Proteomes" id="UP001501207">
    <property type="component" value="Unassembled WGS sequence"/>
</dbReference>
<evidence type="ECO:0000256" key="2">
    <source>
        <dbReference type="ARBA" id="ARBA00006275"/>
    </source>
</evidence>
<dbReference type="Gene3D" id="1.25.40.390">
    <property type="match status" value="1"/>
</dbReference>
<comment type="similarity">
    <text evidence="2">Belongs to the SusD family.</text>
</comment>
<keyword evidence="4" id="KW-0472">Membrane</keyword>
<protein>
    <submittedName>
        <fullName evidence="8">RagB/SusD family nutrient uptake outer membrane protein</fullName>
    </submittedName>
</protein>
<evidence type="ECO:0000313" key="8">
    <source>
        <dbReference type="EMBL" id="GAA4307773.1"/>
    </source>
</evidence>
<reference evidence="9" key="1">
    <citation type="journal article" date="2019" name="Int. J. Syst. Evol. Microbiol.">
        <title>The Global Catalogue of Microorganisms (GCM) 10K type strain sequencing project: providing services to taxonomists for standard genome sequencing and annotation.</title>
        <authorList>
            <consortium name="The Broad Institute Genomics Platform"/>
            <consortium name="The Broad Institute Genome Sequencing Center for Infectious Disease"/>
            <person name="Wu L."/>
            <person name="Ma J."/>
        </authorList>
    </citation>
    <scope>NUCLEOTIDE SEQUENCE [LARGE SCALE GENOMIC DNA]</scope>
    <source>
        <strain evidence="9">JCM 17664</strain>
    </source>
</reference>
<dbReference type="EMBL" id="BAABFN010000002">
    <property type="protein sequence ID" value="GAA4307773.1"/>
    <property type="molecule type" value="Genomic_DNA"/>
</dbReference>
<comment type="subcellular location">
    <subcellularLocation>
        <location evidence="1">Cell outer membrane</location>
    </subcellularLocation>
</comment>
<evidence type="ECO:0000256" key="5">
    <source>
        <dbReference type="ARBA" id="ARBA00023237"/>
    </source>
</evidence>
<evidence type="ECO:0000256" key="4">
    <source>
        <dbReference type="ARBA" id="ARBA00023136"/>
    </source>
</evidence>
<evidence type="ECO:0000259" key="6">
    <source>
        <dbReference type="Pfam" id="PF07980"/>
    </source>
</evidence>
<keyword evidence="5" id="KW-0998">Cell outer membrane</keyword>
<comment type="caution">
    <text evidence="8">The sequence shown here is derived from an EMBL/GenBank/DDBJ whole genome shotgun (WGS) entry which is preliminary data.</text>
</comment>
<evidence type="ECO:0000256" key="3">
    <source>
        <dbReference type="ARBA" id="ARBA00022729"/>
    </source>
</evidence>
<dbReference type="SUPFAM" id="SSF48452">
    <property type="entry name" value="TPR-like"/>
    <property type="match status" value="1"/>
</dbReference>
<feature type="domain" description="RagB/SusD" evidence="6">
    <location>
        <begin position="287"/>
        <end position="524"/>
    </location>
</feature>
<proteinExistence type="inferred from homology"/>
<dbReference type="InterPro" id="IPR033985">
    <property type="entry name" value="SusD-like_N"/>
</dbReference>
<dbReference type="InterPro" id="IPR011990">
    <property type="entry name" value="TPR-like_helical_dom_sf"/>
</dbReference>
<sequence length="524" mass="58902">MLGVSVLLTVVFTGCEKSLLTVDRHGSSVQPDLYYTTVQQCNTSTQVCYRYIDWDSWWQTFNWRYLSGEAASDNAWIGNTYQSSHSTYDVVSQYTIDAGNDRNESQWIQLYKGIGIFNSAIEGISGSPIDTADKQRFTGELKFLRAWCYFDLVRNYGGVPLVLKTYLPDTHLPRNTVKEVYDQLIADLKEAAAVLPLKSAYAPADKFRASKGAALALLAKIYLYAEDWADAETAAKQVMDMGDYHLENDFGDLWDYHYKNGAESIFEIQTASSQNPPLPSSPLYMMNSVADAGWGYYSVTSDLENAYLSEKDSIRRVWTINKQGEPVAGDPDNKSFDGRGYVPGGPSPASKSGRFCRKWYVPKAERPSNGLYSRDDIILRLADVILIHAEACAMQQKTAEALASLKMIRDRVQLPTDMSLSGWDLINAVRKERRLEMAFEGDRLYDLRRWKDPAGKRVIEDIFGPNGSFVLYNTKTSKDVFETNNTLEPQNKGIHFNPAVHLLWPIPNSEIVASGGVVEQNPGY</sequence>
<dbReference type="CDD" id="cd08977">
    <property type="entry name" value="SusD"/>
    <property type="match status" value="1"/>
</dbReference>